<dbReference type="Proteomes" id="UP000253204">
    <property type="component" value="Unassembled WGS sequence"/>
</dbReference>
<protein>
    <submittedName>
        <fullName evidence="1">Uncharacterized protein</fullName>
    </submittedName>
</protein>
<dbReference type="AlphaFoldDB" id="A0A368UB14"/>
<evidence type="ECO:0000313" key="2">
    <source>
        <dbReference type="Proteomes" id="UP000253204"/>
    </source>
</evidence>
<dbReference type="EMBL" id="QPIJ01000001">
    <property type="protein sequence ID" value="RCV93747.1"/>
    <property type="molecule type" value="Genomic_DNA"/>
</dbReference>
<evidence type="ECO:0000313" key="1">
    <source>
        <dbReference type="EMBL" id="RCV93747.1"/>
    </source>
</evidence>
<sequence>MHQGSDMSVIERLALQRFIRQAQRALLFVAKRTPWKLNALVTGCDRHCTVPIRISSGVTLEHANLDRRIPTYIIASSLEHEDDKRRSFLDCAGHGRIKFRSKRRLVQVNST</sequence>
<keyword evidence="2" id="KW-1185">Reference proteome</keyword>
<name>A0A368UB14_9GAMM</name>
<accession>A0A368UB14</accession>
<reference evidence="1 2" key="1">
    <citation type="submission" date="2018-07" db="EMBL/GenBank/DDBJ databases">
        <title>Halomonas rutogse sp. nov., isolated from Lake TangqianCo on Tibetan Plateau.</title>
        <authorList>
            <person name="Lu H."/>
            <person name="Xing P."/>
            <person name="Wu Q."/>
        </authorList>
    </citation>
    <scope>NUCLEOTIDE SEQUENCE [LARGE SCALE GENOMIC DNA]</scope>
    <source>
        <strain evidence="1 2">TQ8S</strain>
    </source>
</reference>
<organism evidence="1 2">
    <name type="scientific">Vreelandella rituensis</name>
    <dbReference type="NCBI Taxonomy" id="2282306"/>
    <lineage>
        <taxon>Bacteria</taxon>
        <taxon>Pseudomonadati</taxon>
        <taxon>Pseudomonadota</taxon>
        <taxon>Gammaproteobacteria</taxon>
        <taxon>Oceanospirillales</taxon>
        <taxon>Halomonadaceae</taxon>
        <taxon>Vreelandella</taxon>
    </lineage>
</organism>
<proteinExistence type="predicted"/>
<comment type="caution">
    <text evidence="1">The sequence shown here is derived from an EMBL/GenBank/DDBJ whole genome shotgun (WGS) entry which is preliminary data.</text>
</comment>
<gene>
    <name evidence="1" type="ORF">DU506_00920</name>
</gene>